<keyword evidence="3" id="KW-1185">Reference proteome</keyword>
<protein>
    <submittedName>
        <fullName evidence="2">Uncharacterized protein</fullName>
    </submittedName>
</protein>
<dbReference type="AlphaFoldDB" id="A0A8R1INY8"/>
<reference evidence="2" key="2">
    <citation type="submission" date="2022-06" db="UniProtKB">
        <authorList>
            <consortium name="EnsemblMetazoa"/>
        </authorList>
    </citation>
    <scope>IDENTIFICATION</scope>
    <source>
        <strain evidence="2">DF5081</strain>
    </source>
</reference>
<sequence>MLHCVITEIQNLHGQLTQAAQQLREELTLITNVEGTASPPARTKKGPTTGPRLESSPGPSPPLVDAETPADSQAVALGNISNETAPP</sequence>
<proteinExistence type="predicted"/>
<organism evidence="2 3">
    <name type="scientific">Caenorhabditis japonica</name>
    <dbReference type="NCBI Taxonomy" id="281687"/>
    <lineage>
        <taxon>Eukaryota</taxon>
        <taxon>Metazoa</taxon>
        <taxon>Ecdysozoa</taxon>
        <taxon>Nematoda</taxon>
        <taxon>Chromadorea</taxon>
        <taxon>Rhabditida</taxon>
        <taxon>Rhabditina</taxon>
        <taxon>Rhabditomorpha</taxon>
        <taxon>Rhabditoidea</taxon>
        <taxon>Rhabditidae</taxon>
        <taxon>Peloderinae</taxon>
        <taxon>Caenorhabditis</taxon>
    </lineage>
</organism>
<accession>A0A8R1INY8</accession>
<name>A0A8R1INY8_CAEJA</name>
<evidence type="ECO:0000313" key="2">
    <source>
        <dbReference type="EnsemblMetazoa" id="CJA35145.1"/>
    </source>
</evidence>
<evidence type="ECO:0000256" key="1">
    <source>
        <dbReference type="SAM" id="MobiDB-lite"/>
    </source>
</evidence>
<dbReference type="EnsemblMetazoa" id="CJA35145.1">
    <property type="protein sequence ID" value="CJA35145.1"/>
    <property type="gene ID" value="WBGene00210992"/>
</dbReference>
<evidence type="ECO:0000313" key="3">
    <source>
        <dbReference type="Proteomes" id="UP000005237"/>
    </source>
</evidence>
<dbReference type="Proteomes" id="UP000005237">
    <property type="component" value="Unassembled WGS sequence"/>
</dbReference>
<feature type="region of interest" description="Disordered" evidence="1">
    <location>
        <begin position="31"/>
        <end position="87"/>
    </location>
</feature>
<reference evidence="3" key="1">
    <citation type="submission" date="2010-08" db="EMBL/GenBank/DDBJ databases">
        <authorList>
            <consortium name="Caenorhabditis japonica Sequencing Consortium"/>
            <person name="Wilson R.K."/>
        </authorList>
    </citation>
    <scope>NUCLEOTIDE SEQUENCE [LARGE SCALE GENOMIC DNA]</scope>
    <source>
        <strain evidence="3">DF5081</strain>
    </source>
</reference>